<evidence type="ECO:0000256" key="8">
    <source>
        <dbReference type="ARBA" id="ARBA00022801"/>
    </source>
</evidence>
<keyword evidence="9" id="KW-0133">Cell shape</keyword>
<dbReference type="RefSeq" id="WP_262430279.1">
    <property type="nucleotide sequence ID" value="NZ_JACRTG010000028.1"/>
</dbReference>
<keyword evidence="5 18" id="KW-0121">Carboxypeptidase</keyword>
<evidence type="ECO:0000313" key="18">
    <source>
        <dbReference type="EMBL" id="MBC8588824.1"/>
    </source>
</evidence>
<evidence type="ECO:0000256" key="5">
    <source>
        <dbReference type="ARBA" id="ARBA00022645"/>
    </source>
</evidence>
<evidence type="ECO:0000256" key="4">
    <source>
        <dbReference type="ARBA" id="ARBA00012448"/>
    </source>
</evidence>
<evidence type="ECO:0000256" key="16">
    <source>
        <dbReference type="SAM" id="Phobius"/>
    </source>
</evidence>
<gene>
    <name evidence="18" type="ORF">H8707_11410</name>
</gene>
<evidence type="ECO:0000256" key="6">
    <source>
        <dbReference type="ARBA" id="ARBA00022670"/>
    </source>
</evidence>
<dbReference type="Gene3D" id="3.40.710.10">
    <property type="entry name" value="DD-peptidase/beta-lactamase superfamily"/>
    <property type="match status" value="1"/>
</dbReference>
<evidence type="ECO:0000313" key="19">
    <source>
        <dbReference type="Proteomes" id="UP000601171"/>
    </source>
</evidence>
<dbReference type="GO" id="GO:0006508">
    <property type="term" value="P:proteolysis"/>
    <property type="evidence" value="ECO:0007669"/>
    <property type="project" value="UniProtKB-KW"/>
</dbReference>
<protein>
    <recommendedName>
        <fullName evidence="4">serine-type D-Ala-D-Ala carboxypeptidase</fullName>
        <ecNumber evidence="4">3.4.16.4</ecNumber>
    </recommendedName>
</protein>
<feature type="active site" description="Proton acceptor" evidence="13">
    <location>
        <position position="59"/>
    </location>
</feature>
<feature type="active site" evidence="13">
    <location>
        <position position="112"/>
    </location>
</feature>
<evidence type="ECO:0000256" key="9">
    <source>
        <dbReference type="ARBA" id="ARBA00022960"/>
    </source>
</evidence>
<dbReference type="InterPro" id="IPR018044">
    <property type="entry name" value="Peptidase_S11"/>
</dbReference>
<proteinExistence type="inferred from homology"/>
<evidence type="ECO:0000256" key="7">
    <source>
        <dbReference type="ARBA" id="ARBA00022729"/>
    </source>
</evidence>
<reference evidence="18" key="1">
    <citation type="submission" date="2020-08" db="EMBL/GenBank/DDBJ databases">
        <title>Genome public.</title>
        <authorList>
            <person name="Liu C."/>
            <person name="Sun Q."/>
        </authorList>
    </citation>
    <scope>NUCLEOTIDE SEQUENCE</scope>
    <source>
        <strain evidence="18">BX21</strain>
    </source>
</reference>
<dbReference type="GO" id="GO:0009002">
    <property type="term" value="F:serine-type D-Ala-D-Ala carboxypeptidase activity"/>
    <property type="evidence" value="ECO:0007669"/>
    <property type="project" value="UniProtKB-EC"/>
</dbReference>
<dbReference type="AlphaFoldDB" id="A0A926IK92"/>
<evidence type="ECO:0000256" key="12">
    <source>
        <dbReference type="ARBA" id="ARBA00034000"/>
    </source>
</evidence>
<keyword evidence="8" id="KW-0378">Hydrolase</keyword>
<evidence type="ECO:0000256" key="15">
    <source>
        <dbReference type="RuleBase" id="RU004016"/>
    </source>
</evidence>
<dbReference type="Pfam" id="PF00768">
    <property type="entry name" value="Peptidase_S11"/>
    <property type="match status" value="1"/>
</dbReference>
<evidence type="ECO:0000256" key="3">
    <source>
        <dbReference type="ARBA" id="ARBA00007164"/>
    </source>
</evidence>
<dbReference type="EMBL" id="JACRTG010000028">
    <property type="protein sequence ID" value="MBC8588824.1"/>
    <property type="molecule type" value="Genomic_DNA"/>
</dbReference>
<dbReference type="SUPFAM" id="SSF69189">
    <property type="entry name" value="Penicillin-binding protein associated domain"/>
    <property type="match status" value="1"/>
</dbReference>
<comment type="caution">
    <text evidence="18">The sequence shown here is derived from an EMBL/GenBank/DDBJ whole genome shotgun (WGS) entry which is preliminary data.</text>
</comment>
<evidence type="ECO:0000256" key="14">
    <source>
        <dbReference type="PIRSR" id="PIRSR618044-2"/>
    </source>
</evidence>
<dbReference type="PANTHER" id="PTHR21581">
    <property type="entry name" value="D-ALANYL-D-ALANINE CARBOXYPEPTIDASE"/>
    <property type="match status" value="1"/>
</dbReference>
<dbReference type="GO" id="GO:0008360">
    <property type="term" value="P:regulation of cell shape"/>
    <property type="evidence" value="ECO:0007669"/>
    <property type="project" value="UniProtKB-KW"/>
</dbReference>
<accession>A0A926IK92</accession>
<keyword evidence="16" id="KW-1133">Transmembrane helix</keyword>
<keyword evidence="19" id="KW-1185">Reference proteome</keyword>
<feature type="active site" description="Acyl-ester intermediate" evidence="13">
    <location>
        <position position="56"/>
    </location>
</feature>
<dbReference type="Proteomes" id="UP000601171">
    <property type="component" value="Unassembled WGS sequence"/>
</dbReference>
<feature type="binding site" evidence="14">
    <location>
        <position position="234"/>
    </location>
    <ligand>
        <name>substrate</name>
    </ligand>
</feature>
<evidence type="ECO:0000256" key="2">
    <source>
        <dbReference type="ARBA" id="ARBA00004752"/>
    </source>
</evidence>
<keyword evidence="10" id="KW-0573">Peptidoglycan synthesis</keyword>
<dbReference type="Pfam" id="PF07943">
    <property type="entry name" value="PBP5_C"/>
    <property type="match status" value="1"/>
</dbReference>
<sequence length="421" mass="47212">MRRASFLLIIAILLCTYGVCYGESLNITGEAAILIDYDTKAILYEKNMNEQLYPASTTKMITAILAIERGNLDDIITIDQEVVSLTKGSHIALEPGEKLTLRELLYALLVQSANDSAFAIGKYVSGSINGFVNLMNEKAKEIGAINTNFVNPNGLHVDDHVSTAYDLAMIAQYAMQNDIFREYVNTVSHTIEPTNIKTEARYLKSTNKLLYSNELINLDGKNVPIKYKNASGVKTGYTSQAQNCLVSYVEENNQRLIAVVLKSSGNDVYSDTHRLLDYGFNNFRNTPIGYVNEFVDNVKISKGLQPVVAGILDKSFVYPLLNGNIENVERKIVYNDDLVAPIKKGDVLGKVEYFIDGQSIGESNIISTMDVALDPMTKTLNKILDKWYLFVFAIIIISRILVLKSKKRKRRHRRRSYAPYV</sequence>
<keyword evidence="7" id="KW-0732">Signal</keyword>
<dbReference type="Gene3D" id="2.60.410.10">
    <property type="entry name" value="D-Ala-D-Ala carboxypeptidase, C-terminal domain"/>
    <property type="match status" value="1"/>
</dbReference>
<dbReference type="EC" id="3.4.16.4" evidence="4"/>
<keyword evidence="6" id="KW-0645">Protease</keyword>
<dbReference type="SUPFAM" id="SSF56601">
    <property type="entry name" value="beta-lactamase/transpeptidase-like"/>
    <property type="match status" value="1"/>
</dbReference>
<dbReference type="InterPro" id="IPR015956">
    <property type="entry name" value="Peniciliin-bd_prot_C_sf"/>
</dbReference>
<organism evidence="18 19">
    <name type="scientific">Paratissierella segnis</name>
    <dbReference type="NCBI Taxonomy" id="2763679"/>
    <lineage>
        <taxon>Bacteria</taxon>
        <taxon>Bacillati</taxon>
        <taxon>Bacillota</taxon>
        <taxon>Tissierellia</taxon>
        <taxon>Tissierellales</taxon>
        <taxon>Tissierellaceae</taxon>
        <taxon>Paratissierella</taxon>
    </lineage>
</organism>
<evidence type="ECO:0000256" key="1">
    <source>
        <dbReference type="ARBA" id="ARBA00003217"/>
    </source>
</evidence>
<dbReference type="GO" id="GO:0009252">
    <property type="term" value="P:peptidoglycan biosynthetic process"/>
    <property type="evidence" value="ECO:0007669"/>
    <property type="project" value="UniProtKB-KW"/>
</dbReference>
<dbReference type="PANTHER" id="PTHR21581:SF33">
    <property type="entry name" value="D-ALANYL-D-ALANINE CARBOXYPEPTIDASE DACB"/>
    <property type="match status" value="1"/>
</dbReference>
<feature type="transmembrane region" description="Helical" evidence="16">
    <location>
        <begin position="387"/>
        <end position="405"/>
    </location>
</feature>
<dbReference type="InterPro" id="IPR012338">
    <property type="entry name" value="Beta-lactam/transpept-like"/>
</dbReference>
<comment type="function">
    <text evidence="1">Removes C-terminal D-alanyl residues from sugar-peptide cell wall precursors.</text>
</comment>
<evidence type="ECO:0000259" key="17">
    <source>
        <dbReference type="SMART" id="SM00936"/>
    </source>
</evidence>
<dbReference type="InterPro" id="IPR012907">
    <property type="entry name" value="Peptidase_S11_C"/>
</dbReference>
<keyword evidence="16" id="KW-0472">Membrane</keyword>
<comment type="similarity">
    <text evidence="3 15">Belongs to the peptidase S11 family.</text>
</comment>
<comment type="pathway">
    <text evidence="2">Cell wall biogenesis; peptidoglycan biosynthesis.</text>
</comment>
<feature type="domain" description="Peptidase S11 D-Ala-D-Ala carboxypeptidase A C-terminal" evidence="17">
    <location>
        <begin position="283"/>
        <end position="373"/>
    </location>
</feature>
<evidence type="ECO:0000256" key="11">
    <source>
        <dbReference type="ARBA" id="ARBA00023316"/>
    </source>
</evidence>
<dbReference type="PRINTS" id="PR00725">
    <property type="entry name" value="DADACBPTASE1"/>
</dbReference>
<dbReference type="InterPro" id="IPR037167">
    <property type="entry name" value="Peptidase_S11_C_sf"/>
</dbReference>
<name>A0A926IK92_9FIRM</name>
<keyword evidence="16" id="KW-0812">Transmembrane</keyword>
<keyword evidence="11" id="KW-0961">Cell wall biogenesis/degradation</keyword>
<dbReference type="GO" id="GO:0071555">
    <property type="term" value="P:cell wall organization"/>
    <property type="evidence" value="ECO:0007669"/>
    <property type="project" value="UniProtKB-KW"/>
</dbReference>
<dbReference type="InterPro" id="IPR001967">
    <property type="entry name" value="Peptidase_S11_N"/>
</dbReference>
<dbReference type="SMART" id="SM00936">
    <property type="entry name" value="PBP5_C"/>
    <property type="match status" value="1"/>
</dbReference>
<evidence type="ECO:0000256" key="10">
    <source>
        <dbReference type="ARBA" id="ARBA00022984"/>
    </source>
</evidence>
<comment type="catalytic activity">
    <reaction evidence="12">
        <text>Preferential cleavage: (Ac)2-L-Lys-D-Ala-|-D-Ala. Also transpeptidation of peptidyl-alanyl moieties that are N-acyl substituents of D-alanine.</text>
        <dbReference type="EC" id="3.4.16.4"/>
    </reaction>
</comment>
<evidence type="ECO:0000256" key="13">
    <source>
        <dbReference type="PIRSR" id="PIRSR618044-1"/>
    </source>
</evidence>